<dbReference type="InterPro" id="IPR036312">
    <property type="entry name" value="Bifun_inhib/LTP/seed_sf"/>
</dbReference>
<dbReference type="Pfam" id="PF00234">
    <property type="entry name" value="Tryp_alpha_amyl"/>
    <property type="match status" value="1"/>
</dbReference>
<dbReference type="Proteomes" id="UP001345219">
    <property type="component" value="Chromosome 1"/>
</dbReference>
<organism evidence="4 5">
    <name type="scientific">Trapa incisa</name>
    <dbReference type="NCBI Taxonomy" id="236973"/>
    <lineage>
        <taxon>Eukaryota</taxon>
        <taxon>Viridiplantae</taxon>
        <taxon>Streptophyta</taxon>
        <taxon>Embryophyta</taxon>
        <taxon>Tracheophyta</taxon>
        <taxon>Spermatophyta</taxon>
        <taxon>Magnoliopsida</taxon>
        <taxon>eudicotyledons</taxon>
        <taxon>Gunneridae</taxon>
        <taxon>Pentapetalae</taxon>
        <taxon>rosids</taxon>
        <taxon>malvids</taxon>
        <taxon>Myrtales</taxon>
        <taxon>Lythraceae</taxon>
        <taxon>Trapa</taxon>
    </lineage>
</organism>
<keyword evidence="2" id="KW-1133">Transmembrane helix</keyword>
<reference evidence="4 5" key="1">
    <citation type="journal article" date="2023" name="Hortic Res">
        <title>Pangenome of water caltrop reveals structural variations and asymmetric subgenome divergence after allopolyploidization.</title>
        <authorList>
            <person name="Zhang X."/>
            <person name="Chen Y."/>
            <person name="Wang L."/>
            <person name="Yuan Y."/>
            <person name="Fang M."/>
            <person name="Shi L."/>
            <person name="Lu R."/>
            <person name="Comes H.P."/>
            <person name="Ma Y."/>
            <person name="Chen Y."/>
            <person name="Huang G."/>
            <person name="Zhou Y."/>
            <person name="Zheng Z."/>
            <person name="Qiu Y."/>
        </authorList>
    </citation>
    <scope>NUCLEOTIDE SEQUENCE [LARGE SCALE GENOMIC DNA]</scope>
    <source>
        <tissue evidence="4">Roots</tissue>
    </source>
</reference>
<keyword evidence="5" id="KW-1185">Reference proteome</keyword>
<dbReference type="InterPro" id="IPR016140">
    <property type="entry name" value="Bifunc_inhib/LTP/seed_store"/>
</dbReference>
<accession>A0AAN7JHW6</accession>
<gene>
    <name evidence="4" type="ORF">SAY87_001484</name>
</gene>
<dbReference type="GO" id="GO:0006869">
    <property type="term" value="P:lipid transport"/>
    <property type="evidence" value="ECO:0007669"/>
    <property type="project" value="InterPro"/>
</dbReference>
<name>A0AAN7JHW6_9MYRT</name>
<keyword evidence="2" id="KW-0472">Membrane</keyword>
<feature type="domain" description="Bifunctional inhibitor/plant lipid transfer protein/seed storage helical" evidence="3">
    <location>
        <begin position="50"/>
        <end position="137"/>
    </location>
</feature>
<dbReference type="PANTHER" id="PTHR33076">
    <property type="entry name" value="NON-SPECIFIC LIPID-TRANSFER PROTEIN 2-RELATED"/>
    <property type="match status" value="1"/>
</dbReference>
<evidence type="ECO:0000313" key="5">
    <source>
        <dbReference type="Proteomes" id="UP001345219"/>
    </source>
</evidence>
<dbReference type="Gene3D" id="1.10.110.10">
    <property type="entry name" value="Plant lipid-transfer and hydrophobic proteins"/>
    <property type="match status" value="1"/>
</dbReference>
<dbReference type="PRINTS" id="PR00382">
    <property type="entry name" value="LIPIDTRNSFER"/>
</dbReference>
<evidence type="ECO:0000256" key="1">
    <source>
        <dbReference type="ARBA" id="ARBA00009748"/>
    </source>
</evidence>
<keyword evidence="2" id="KW-0812">Transmembrane</keyword>
<dbReference type="EMBL" id="JAXIOK010000023">
    <property type="protein sequence ID" value="KAK4743483.1"/>
    <property type="molecule type" value="Genomic_DNA"/>
</dbReference>
<dbReference type="AlphaFoldDB" id="A0AAN7JHW6"/>
<dbReference type="GO" id="GO:0008289">
    <property type="term" value="F:lipid binding"/>
    <property type="evidence" value="ECO:0007669"/>
    <property type="project" value="InterPro"/>
</dbReference>
<evidence type="ECO:0000259" key="3">
    <source>
        <dbReference type="Pfam" id="PF00234"/>
    </source>
</evidence>
<dbReference type="InterPro" id="IPR000528">
    <property type="entry name" value="Plant_nsLTP"/>
</dbReference>
<feature type="transmembrane region" description="Helical" evidence="2">
    <location>
        <begin position="21"/>
        <end position="41"/>
    </location>
</feature>
<comment type="similarity">
    <text evidence="1">Belongs to the plant LTP family.</text>
</comment>
<comment type="caution">
    <text evidence="4">The sequence shown here is derived from an EMBL/GenBank/DDBJ whole genome shotgun (WGS) entry which is preliminary data.</text>
</comment>
<dbReference type="SUPFAM" id="SSF47699">
    <property type="entry name" value="Bifunctional inhibitor/lipid-transfer protein/seed storage 2S albumin"/>
    <property type="match status" value="1"/>
</dbReference>
<proteinExistence type="inferred from homology"/>
<protein>
    <recommendedName>
        <fullName evidence="3">Bifunctional inhibitor/plant lipid transfer protein/seed storage helical domain-containing protein</fullName>
    </recommendedName>
</protein>
<evidence type="ECO:0000313" key="4">
    <source>
        <dbReference type="EMBL" id="KAK4743483.1"/>
    </source>
</evidence>
<dbReference type="CDD" id="cd01960">
    <property type="entry name" value="nsLTP1"/>
    <property type="match status" value="1"/>
</dbReference>
<sequence>MKIFMAYSSVFFNIQRPHTRSLSSWGFLTVPLLMIILTLLVKSQSQLTDCSTVTALVYTCSPYITFGFPEPVPGTPCCDAMTTMNMIVAAEPTDGHTVCRCMMALISTYSPNASAIAALPGLCGVSLGFIISPTTDCN</sequence>
<evidence type="ECO:0000256" key="2">
    <source>
        <dbReference type="SAM" id="Phobius"/>
    </source>
</evidence>